<evidence type="ECO:0000256" key="1">
    <source>
        <dbReference type="ARBA" id="ARBA00004123"/>
    </source>
</evidence>
<protein>
    <recommendedName>
        <fullName evidence="13">C2H2-type domain-containing protein</fullName>
    </recommendedName>
</protein>
<feature type="compositionally biased region" description="Polar residues" evidence="12">
    <location>
        <begin position="35"/>
        <end position="46"/>
    </location>
</feature>
<evidence type="ECO:0000256" key="8">
    <source>
        <dbReference type="ARBA" id="ARBA00023125"/>
    </source>
</evidence>
<dbReference type="SMART" id="SM00355">
    <property type="entry name" value="ZnF_C2H2"/>
    <property type="match status" value="7"/>
</dbReference>
<dbReference type="GO" id="GO:0001228">
    <property type="term" value="F:DNA-binding transcription activator activity, RNA polymerase II-specific"/>
    <property type="evidence" value="ECO:0007669"/>
    <property type="project" value="TreeGrafter"/>
</dbReference>
<dbReference type="PROSITE" id="PS00028">
    <property type="entry name" value="ZINC_FINGER_C2H2_1"/>
    <property type="match status" value="4"/>
</dbReference>
<evidence type="ECO:0000313" key="15">
    <source>
        <dbReference type="Proteomes" id="UP001152885"/>
    </source>
</evidence>
<dbReference type="FunFam" id="3.30.160.60:FF:001102">
    <property type="entry name" value="Transcription factor IIIA"/>
    <property type="match status" value="1"/>
</dbReference>
<gene>
    <name evidence="14" type="ORF">CANVERA_P3773</name>
</gene>
<reference evidence="14" key="1">
    <citation type="submission" date="2022-12" db="EMBL/GenBank/DDBJ databases">
        <authorList>
            <person name="Brejova B."/>
        </authorList>
    </citation>
    <scope>NUCLEOTIDE SEQUENCE</scope>
</reference>
<feature type="compositionally biased region" description="Low complexity" evidence="12">
    <location>
        <begin position="47"/>
        <end position="59"/>
    </location>
</feature>
<feature type="region of interest" description="Disordered" evidence="12">
    <location>
        <begin position="669"/>
        <end position="690"/>
    </location>
</feature>
<feature type="domain" description="C2H2-type" evidence="13">
    <location>
        <begin position="593"/>
        <end position="620"/>
    </location>
</feature>
<feature type="domain" description="C2H2-type" evidence="13">
    <location>
        <begin position="649"/>
        <end position="676"/>
    </location>
</feature>
<feature type="compositionally biased region" description="Low complexity" evidence="12">
    <location>
        <begin position="16"/>
        <end position="30"/>
    </location>
</feature>
<feature type="domain" description="C2H2-type" evidence="13">
    <location>
        <begin position="565"/>
        <end position="592"/>
    </location>
</feature>
<dbReference type="EMBL" id="CANTUO010000004">
    <property type="protein sequence ID" value="CAI5759263.1"/>
    <property type="molecule type" value="Genomic_DNA"/>
</dbReference>
<dbReference type="Gene3D" id="6.10.140.370">
    <property type="match status" value="1"/>
</dbReference>
<keyword evidence="15" id="KW-1185">Reference proteome</keyword>
<dbReference type="GO" id="GO:0005634">
    <property type="term" value="C:nucleus"/>
    <property type="evidence" value="ECO:0007669"/>
    <property type="project" value="UniProtKB-SubCell"/>
</dbReference>
<dbReference type="OrthoDB" id="3437960at2759"/>
<proteinExistence type="inferred from homology"/>
<evidence type="ECO:0000256" key="12">
    <source>
        <dbReference type="SAM" id="MobiDB-lite"/>
    </source>
</evidence>
<evidence type="ECO:0000256" key="9">
    <source>
        <dbReference type="ARBA" id="ARBA00023163"/>
    </source>
</evidence>
<sequence length="690" mass="79775">MINEIEDNLNNQTTDSSYNTHTSTPTTTASKVPILQSQSTPTNNATPSLSSQSSPPILQNFNQDNNKFIKNLFDNNVLTHGYVHGHIHKHKDHTHIHGHIHNHDHDHHFKNQQQSGQEQEQEQVQEQDLIPTDISCPDFENLALCKDVFCNDLDDCFFLNCDDSRILNCNNLDEICCNDKYCQEAENENLNKICDGVKTSADDSIICNNPNCDQPNDCYKEVVNSHLDKNNLCELQLSKKPIFENLINNVHQNVHQNLQYQNEEPIQEPPTKKIRYENNVLRSDFDLHFPHHCHPDDVKDSNNHHHFHQSCFHTTIPEKSNSTINFENINEEMMNDFDFVIHFNQMLNNNQNNTNVEVIDENKQNELPYSCQWEKCFKKVNDETLLNHVLNNHIENEITKNVSTYQCEWNDCNFMNNDLNLLINHLNTHKSQSTQQLPQQPNILTPLSTTTIKSTPASPINYQNNDLNITSMKILPKKRRPETEDLEFKCKWQIGVDSQNNPIPCNVKHANAGDLQNHLINDHIGSGKSIYNCRWIGCERHNGKFFTQRQKLFRHIHIHTNYKPCKCEICGSCFAVDSMLLQHLRTHSGEKPFKCQECGKSFATSSSLSIHKRVHTGEKPSICKYPGCGKRFSESSNLLKHEKIHEKNFRCQICNEIFEKKKELTKHMKSHKTNSSNNNGSNLNYNLLSI</sequence>
<keyword evidence="4" id="KW-0677">Repeat</keyword>
<feature type="domain" description="C2H2-type" evidence="13">
    <location>
        <begin position="621"/>
        <end position="645"/>
    </location>
</feature>
<dbReference type="SUPFAM" id="SSF57667">
    <property type="entry name" value="beta-beta-alpha zinc fingers"/>
    <property type="match status" value="3"/>
</dbReference>
<dbReference type="InterPro" id="IPR013087">
    <property type="entry name" value="Znf_C2H2_type"/>
</dbReference>
<evidence type="ECO:0000256" key="6">
    <source>
        <dbReference type="ARBA" id="ARBA00022833"/>
    </source>
</evidence>
<evidence type="ECO:0000256" key="5">
    <source>
        <dbReference type="ARBA" id="ARBA00022771"/>
    </source>
</evidence>
<comment type="subcellular location">
    <subcellularLocation>
        <location evidence="1">Nucleus</location>
    </subcellularLocation>
</comment>
<keyword evidence="7" id="KW-0805">Transcription regulation</keyword>
<dbReference type="InterPro" id="IPR036236">
    <property type="entry name" value="Znf_C2H2_sf"/>
</dbReference>
<dbReference type="AlphaFoldDB" id="A0A9W4TZ80"/>
<accession>A0A9W4TZ80</accession>
<dbReference type="GO" id="GO:0008270">
    <property type="term" value="F:zinc ion binding"/>
    <property type="evidence" value="ECO:0007669"/>
    <property type="project" value="UniProtKB-KW"/>
</dbReference>
<keyword evidence="5 11" id="KW-0863">Zinc-finger</keyword>
<evidence type="ECO:0000256" key="7">
    <source>
        <dbReference type="ARBA" id="ARBA00023015"/>
    </source>
</evidence>
<name>A0A9W4TZ80_9ASCO</name>
<evidence type="ECO:0000313" key="14">
    <source>
        <dbReference type="EMBL" id="CAI5759263.1"/>
    </source>
</evidence>
<evidence type="ECO:0000256" key="4">
    <source>
        <dbReference type="ARBA" id="ARBA00022737"/>
    </source>
</evidence>
<dbReference type="FunFam" id="3.30.160.60:FF:002343">
    <property type="entry name" value="Zinc finger protein 33A"/>
    <property type="match status" value="1"/>
</dbReference>
<feature type="domain" description="C2H2-type" evidence="13">
    <location>
        <begin position="536"/>
        <end position="564"/>
    </location>
</feature>
<evidence type="ECO:0000256" key="2">
    <source>
        <dbReference type="ARBA" id="ARBA00006991"/>
    </source>
</evidence>
<dbReference type="Gene3D" id="3.30.160.60">
    <property type="entry name" value="Classic Zinc Finger"/>
    <property type="match status" value="4"/>
</dbReference>
<keyword evidence="10" id="KW-0539">Nucleus</keyword>
<feature type="compositionally biased region" description="Low complexity" evidence="12">
    <location>
        <begin position="674"/>
        <end position="690"/>
    </location>
</feature>
<keyword evidence="3" id="KW-0479">Metal-binding</keyword>
<keyword evidence="6" id="KW-0862">Zinc</keyword>
<evidence type="ECO:0000256" key="3">
    <source>
        <dbReference type="ARBA" id="ARBA00022723"/>
    </source>
</evidence>
<evidence type="ECO:0000256" key="10">
    <source>
        <dbReference type="ARBA" id="ARBA00023242"/>
    </source>
</evidence>
<comment type="caution">
    <text evidence="14">The sequence shown here is derived from an EMBL/GenBank/DDBJ whole genome shotgun (WGS) entry which is preliminary data.</text>
</comment>
<dbReference type="PROSITE" id="PS50157">
    <property type="entry name" value="ZINC_FINGER_C2H2_2"/>
    <property type="match status" value="5"/>
</dbReference>
<evidence type="ECO:0000259" key="13">
    <source>
        <dbReference type="PROSITE" id="PS50157"/>
    </source>
</evidence>
<comment type="similarity">
    <text evidence="2">Belongs to the krueppel C2H2-type zinc-finger protein family.</text>
</comment>
<dbReference type="Pfam" id="PF13912">
    <property type="entry name" value="zf-C2H2_6"/>
    <property type="match status" value="1"/>
</dbReference>
<dbReference type="Pfam" id="PF00096">
    <property type="entry name" value="zf-C2H2"/>
    <property type="match status" value="2"/>
</dbReference>
<dbReference type="GO" id="GO:0000978">
    <property type="term" value="F:RNA polymerase II cis-regulatory region sequence-specific DNA binding"/>
    <property type="evidence" value="ECO:0007669"/>
    <property type="project" value="TreeGrafter"/>
</dbReference>
<feature type="compositionally biased region" description="Basic residues" evidence="12">
    <location>
        <begin position="90"/>
        <end position="100"/>
    </location>
</feature>
<keyword evidence="8" id="KW-0238">DNA-binding</keyword>
<organism evidence="14 15">
    <name type="scientific">Candida verbasci</name>
    <dbReference type="NCBI Taxonomy" id="1227364"/>
    <lineage>
        <taxon>Eukaryota</taxon>
        <taxon>Fungi</taxon>
        <taxon>Dikarya</taxon>
        <taxon>Ascomycota</taxon>
        <taxon>Saccharomycotina</taxon>
        <taxon>Pichiomycetes</taxon>
        <taxon>Debaryomycetaceae</taxon>
        <taxon>Candida/Lodderomyces clade</taxon>
        <taxon>Candida</taxon>
    </lineage>
</organism>
<dbReference type="Proteomes" id="UP001152885">
    <property type="component" value="Unassembled WGS sequence"/>
</dbReference>
<feature type="region of interest" description="Disordered" evidence="12">
    <location>
        <begin position="90"/>
        <end position="125"/>
    </location>
</feature>
<dbReference type="PANTHER" id="PTHR24393:SF15">
    <property type="entry name" value="IP01243P-RELATED"/>
    <property type="match status" value="1"/>
</dbReference>
<evidence type="ECO:0000256" key="11">
    <source>
        <dbReference type="PROSITE-ProRule" id="PRU00042"/>
    </source>
</evidence>
<feature type="region of interest" description="Disordered" evidence="12">
    <location>
        <begin position="1"/>
        <end position="61"/>
    </location>
</feature>
<keyword evidence="9" id="KW-0804">Transcription</keyword>
<dbReference type="PANTHER" id="PTHR24393">
    <property type="entry name" value="ZINC FINGER PROTEIN"/>
    <property type="match status" value="1"/>
</dbReference>